<dbReference type="Gene3D" id="1.10.510.10">
    <property type="entry name" value="Transferase(Phosphotransferase) domain 1"/>
    <property type="match status" value="1"/>
</dbReference>
<dbReference type="SUPFAM" id="SSF56112">
    <property type="entry name" value="Protein kinase-like (PK-like)"/>
    <property type="match status" value="1"/>
</dbReference>
<accession>A0A6C0CER5</accession>
<dbReference type="EMBL" id="MN739405">
    <property type="protein sequence ID" value="QHT03068.1"/>
    <property type="molecule type" value="Genomic_DNA"/>
</dbReference>
<reference evidence="1" key="1">
    <citation type="journal article" date="2020" name="Nature">
        <title>Giant virus diversity and host interactions through global metagenomics.</title>
        <authorList>
            <person name="Schulz F."/>
            <person name="Roux S."/>
            <person name="Paez-Espino D."/>
            <person name="Jungbluth S."/>
            <person name="Walsh D.A."/>
            <person name="Denef V.J."/>
            <person name="McMahon K.D."/>
            <person name="Konstantinidis K.T."/>
            <person name="Eloe-Fadrosh E.A."/>
            <person name="Kyrpides N.C."/>
            <person name="Woyke T."/>
        </authorList>
    </citation>
    <scope>NUCLEOTIDE SEQUENCE</scope>
    <source>
        <strain evidence="1">GVMAG-M-3300020727-4</strain>
    </source>
</reference>
<sequence>MLDSIYDRYTIFMKIFNLIKSVLNNDSQCLVPLKKKDLYSINNKIILKKRIGEKSVFGTIFLSSIKPLKYKFITKVQVHDSIGKNELNVLNYVRSYALKTKNFHLPLYIINFNCNSYDIFDKRLPPNITGKYFYSYDSTIAELANGNMNEYIESVFKSGKNISEKIITAIKQCIIAFMTIHHLGIFHNDAHLGNFLFFKVKKNKGYYKYNYNNISFYLNNTGAIFVIWDFGKSRQIESSDNIIKDYSYKFFYSIERIIRKMSFKYNIPIEQKLRNFILLATSDYNMYLNNDTIIKKIFLDENINSGKLLGTVDLF</sequence>
<proteinExistence type="predicted"/>
<dbReference type="AlphaFoldDB" id="A0A6C0CER5"/>
<evidence type="ECO:0008006" key="2">
    <source>
        <dbReference type="Google" id="ProtNLM"/>
    </source>
</evidence>
<protein>
    <recommendedName>
        <fullName evidence="2">Protein kinase domain-containing protein</fullName>
    </recommendedName>
</protein>
<evidence type="ECO:0000313" key="1">
    <source>
        <dbReference type="EMBL" id="QHT03068.1"/>
    </source>
</evidence>
<name>A0A6C0CER5_9ZZZZ</name>
<dbReference type="InterPro" id="IPR011009">
    <property type="entry name" value="Kinase-like_dom_sf"/>
</dbReference>
<organism evidence="1">
    <name type="scientific">viral metagenome</name>
    <dbReference type="NCBI Taxonomy" id="1070528"/>
    <lineage>
        <taxon>unclassified sequences</taxon>
        <taxon>metagenomes</taxon>
        <taxon>organismal metagenomes</taxon>
    </lineage>
</organism>